<accession>A0A6J5QR76</accession>
<sequence length="69" mass="7859">MKKDIPCDKSCRDISRIPGTRYVILPDNTVARLLTPRTISGTTYFNLFINKEYTTIAVAKLRDLLTPTK</sequence>
<organism evidence="1">
    <name type="scientific">uncultured Caudovirales phage</name>
    <dbReference type="NCBI Taxonomy" id="2100421"/>
    <lineage>
        <taxon>Viruses</taxon>
        <taxon>Duplodnaviria</taxon>
        <taxon>Heunggongvirae</taxon>
        <taxon>Uroviricota</taxon>
        <taxon>Caudoviricetes</taxon>
        <taxon>Peduoviridae</taxon>
        <taxon>Maltschvirus</taxon>
        <taxon>Maltschvirus maltsch</taxon>
    </lineage>
</organism>
<proteinExistence type="predicted"/>
<name>A0A6J5QR76_9CAUD</name>
<protein>
    <submittedName>
        <fullName evidence="1">Uncharacterized protein</fullName>
    </submittedName>
</protein>
<dbReference type="EMBL" id="LR797073">
    <property type="protein sequence ID" value="CAB4185016.1"/>
    <property type="molecule type" value="Genomic_DNA"/>
</dbReference>
<evidence type="ECO:0000313" key="1">
    <source>
        <dbReference type="EMBL" id="CAB4185016.1"/>
    </source>
</evidence>
<gene>
    <name evidence="1" type="ORF">UFOVP1118_7</name>
</gene>
<reference evidence="1" key="1">
    <citation type="submission" date="2020-05" db="EMBL/GenBank/DDBJ databases">
        <authorList>
            <person name="Chiriac C."/>
            <person name="Salcher M."/>
            <person name="Ghai R."/>
            <person name="Kavagutti S V."/>
        </authorList>
    </citation>
    <scope>NUCLEOTIDE SEQUENCE</scope>
</reference>